<reference evidence="2" key="1">
    <citation type="journal article" date="2019" name="Int. J. Syst. Evol. Microbiol.">
        <title>The Global Catalogue of Microorganisms (GCM) 10K type strain sequencing project: providing services to taxonomists for standard genome sequencing and annotation.</title>
        <authorList>
            <consortium name="The Broad Institute Genomics Platform"/>
            <consortium name="The Broad Institute Genome Sequencing Center for Infectious Disease"/>
            <person name="Wu L."/>
            <person name="Ma J."/>
        </authorList>
    </citation>
    <scope>NUCLEOTIDE SEQUENCE [LARGE SCALE GENOMIC DNA]</scope>
    <source>
        <strain evidence="2">KCTC 52368</strain>
    </source>
</reference>
<evidence type="ECO:0000313" key="1">
    <source>
        <dbReference type="EMBL" id="MFD2587624.1"/>
    </source>
</evidence>
<proteinExistence type="predicted"/>
<evidence type="ECO:0008006" key="3">
    <source>
        <dbReference type="Google" id="ProtNLM"/>
    </source>
</evidence>
<gene>
    <name evidence="1" type="ORF">ACFSQJ_11825</name>
</gene>
<accession>A0ABW5MWY1</accession>
<comment type="caution">
    <text evidence="1">The sequence shown here is derived from an EMBL/GenBank/DDBJ whole genome shotgun (WGS) entry which is preliminary data.</text>
</comment>
<keyword evidence="2" id="KW-1185">Reference proteome</keyword>
<dbReference type="PROSITE" id="PS51257">
    <property type="entry name" value="PROKAR_LIPOPROTEIN"/>
    <property type="match status" value="1"/>
</dbReference>
<name>A0ABW5MWY1_9FLAO</name>
<organism evidence="1 2">
    <name type="scientific">Croceitalea marina</name>
    <dbReference type="NCBI Taxonomy" id="1775166"/>
    <lineage>
        <taxon>Bacteria</taxon>
        <taxon>Pseudomonadati</taxon>
        <taxon>Bacteroidota</taxon>
        <taxon>Flavobacteriia</taxon>
        <taxon>Flavobacteriales</taxon>
        <taxon>Flavobacteriaceae</taxon>
        <taxon>Croceitalea</taxon>
    </lineage>
</organism>
<sequence>MKKNSRKVHLVKVLVLAAFTVVSCSKDEVSIEEEVVAEAVITTVELKYSDESEMISEEISSIAEDVYAADEISSTSKFNYSSDYLPDCITITTVVTDTTKEKTIDFGDGCELPNGNVISGTINLSYAKDMELAQKTLAISLENFTFNGVAVEGGADVLRLRSNQNGNPQAVANASFNAAWPDGETASFEGTRTREWIEGYGSGFWGDNVFLITGKRTFTNRAGNSFTKEIITPLRRELSCRFIVSGVLEITRNDATASLDFGDGSCDAKGILTSPDGSSEEIFLRRFLKN</sequence>
<dbReference type="Proteomes" id="UP001597526">
    <property type="component" value="Unassembled WGS sequence"/>
</dbReference>
<protein>
    <recommendedName>
        <fullName evidence="3">Lipoprotein</fullName>
    </recommendedName>
</protein>
<evidence type="ECO:0000313" key="2">
    <source>
        <dbReference type="Proteomes" id="UP001597526"/>
    </source>
</evidence>
<dbReference type="EMBL" id="JBHULB010000016">
    <property type="protein sequence ID" value="MFD2587624.1"/>
    <property type="molecule type" value="Genomic_DNA"/>
</dbReference>
<dbReference type="RefSeq" id="WP_377767168.1">
    <property type="nucleotide sequence ID" value="NZ_JBHULB010000016.1"/>
</dbReference>